<dbReference type="RefSeq" id="WP_088115575.1">
    <property type="nucleotide sequence ID" value="NZ_MOOK01000220.1"/>
</dbReference>
<dbReference type="AlphaFoldDB" id="A0A9X6QK48"/>
<feature type="signal peptide" evidence="1">
    <location>
        <begin position="1"/>
        <end position="27"/>
    </location>
</feature>
<reference evidence="2 3" key="1">
    <citation type="submission" date="2016-10" db="EMBL/GenBank/DDBJ databases">
        <title>Comparative genomics of Bacillus thuringiensis reveals a path to pathogens against multiple invertebrate hosts.</title>
        <authorList>
            <person name="Zheng J."/>
            <person name="Gao Q."/>
            <person name="Liu H."/>
            <person name="Peng D."/>
            <person name="Ruan L."/>
            <person name="Sun M."/>
        </authorList>
    </citation>
    <scope>NUCLEOTIDE SEQUENCE [LARGE SCALE GENOMIC DNA]</scope>
    <source>
        <strain evidence="2">BGSC 4AU1</strain>
    </source>
</reference>
<evidence type="ECO:0000313" key="2">
    <source>
        <dbReference type="EMBL" id="OUB41986.1"/>
    </source>
</evidence>
<evidence type="ECO:0000313" key="3">
    <source>
        <dbReference type="Proteomes" id="UP000194816"/>
    </source>
</evidence>
<sequence length="232" mass="25374">MNKKTILKSLAAAAIITTGISPTVSFAKENTVSNKIVQTTNVTPVTIEQLNSNYQIIDASMEGLIRTSTYEKDGERHIVVFDGVTGNVKIDNVIQKDLSYEYDPIAAHNRNNSTEKDNPIMRAAAPKAGYQYVGTLKGHTSEAKNAAALGAALAGTIPGLGWGAKVAIILTGYGANQKIPACYYSYDLYQKGFMTNNWYQYSTTRLYKDSARTKPMGQSWTSQPKKIYLPNS</sequence>
<accession>A0A9X6QK48</accession>
<keyword evidence="1" id="KW-0732">Signal</keyword>
<organism evidence="2 3">
    <name type="scientific">Bacillus thuringiensis subsp. higo</name>
    <dbReference type="NCBI Taxonomy" id="132266"/>
    <lineage>
        <taxon>Bacteria</taxon>
        <taxon>Bacillati</taxon>
        <taxon>Bacillota</taxon>
        <taxon>Bacilli</taxon>
        <taxon>Bacillales</taxon>
        <taxon>Bacillaceae</taxon>
        <taxon>Bacillus</taxon>
        <taxon>Bacillus cereus group</taxon>
    </lineage>
</organism>
<gene>
    <name evidence="2" type="ORF">BK716_29375</name>
</gene>
<comment type="caution">
    <text evidence="2">The sequence shown here is derived from an EMBL/GenBank/DDBJ whole genome shotgun (WGS) entry which is preliminary data.</text>
</comment>
<evidence type="ECO:0000256" key="1">
    <source>
        <dbReference type="SAM" id="SignalP"/>
    </source>
</evidence>
<name>A0A9X6QK48_BACUH</name>
<proteinExistence type="predicted"/>
<protein>
    <submittedName>
        <fullName evidence="2">Uncharacterized protein</fullName>
    </submittedName>
</protein>
<dbReference type="Proteomes" id="UP000194816">
    <property type="component" value="Unassembled WGS sequence"/>
</dbReference>
<feature type="chain" id="PRO_5040973291" evidence="1">
    <location>
        <begin position="28"/>
        <end position="232"/>
    </location>
</feature>
<dbReference type="EMBL" id="MOOK01000220">
    <property type="protein sequence ID" value="OUB41986.1"/>
    <property type="molecule type" value="Genomic_DNA"/>
</dbReference>